<dbReference type="PROSITE" id="PS50846">
    <property type="entry name" value="HMA_2"/>
    <property type="match status" value="1"/>
</dbReference>
<dbReference type="GO" id="GO:0046872">
    <property type="term" value="F:metal ion binding"/>
    <property type="evidence" value="ECO:0007669"/>
    <property type="project" value="InterPro"/>
</dbReference>
<evidence type="ECO:0000313" key="4">
    <source>
        <dbReference type="Proteomes" id="UP000622475"/>
    </source>
</evidence>
<keyword evidence="1" id="KW-0732">Signal</keyword>
<keyword evidence="4" id="KW-1185">Reference proteome</keyword>
<dbReference type="AlphaFoldDB" id="A0A929KVP0"/>
<comment type="caution">
    <text evidence="3">The sequence shown here is derived from an EMBL/GenBank/DDBJ whole genome shotgun (WGS) entry which is preliminary data.</text>
</comment>
<name>A0A929KVP0_9SPHI</name>
<evidence type="ECO:0000313" key="3">
    <source>
        <dbReference type="EMBL" id="MBE9661315.1"/>
    </source>
</evidence>
<dbReference type="InterPro" id="IPR036163">
    <property type="entry name" value="HMA_dom_sf"/>
</dbReference>
<gene>
    <name evidence="3" type="ORF">IRJ16_05425</name>
</gene>
<dbReference type="SUPFAM" id="SSF55008">
    <property type="entry name" value="HMA, heavy metal-associated domain"/>
    <property type="match status" value="1"/>
</dbReference>
<dbReference type="Proteomes" id="UP000622475">
    <property type="component" value="Unassembled WGS sequence"/>
</dbReference>
<dbReference type="EMBL" id="JADFFL010000002">
    <property type="protein sequence ID" value="MBE9661315.1"/>
    <property type="molecule type" value="Genomic_DNA"/>
</dbReference>
<evidence type="ECO:0000256" key="1">
    <source>
        <dbReference type="SAM" id="SignalP"/>
    </source>
</evidence>
<accession>A0A929KVP0</accession>
<protein>
    <submittedName>
        <fullName evidence="3">Heavy-metal-associated domain-containing protein</fullName>
    </submittedName>
</protein>
<evidence type="ECO:0000259" key="2">
    <source>
        <dbReference type="PROSITE" id="PS50846"/>
    </source>
</evidence>
<sequence>MKFLKATILLLALTSATAKAQFTKAEVQVSGLTCSMCSKATEKALRTLDFIGDIKPDLNRNVFTLTFKGGAPVNLEMISKKVQGAGFFVNNLKATFNFANQKLNGNSFSYAGDTFLIVDGAEKAPNGPMPVTVVDKGFAPVSVYKKYAAQTADVKSGKVYRVTI</sequence>
<proteinExistence type="predicted"/>
<feature type="signal peptide" evidence="1">
    <location>
        <begin position="1"/>
        <end position="20"/>
    </location>
</feature>
<reference evidence="3" key="1">
    <citation type="submission" date="2020-10" db="EMBL/GenBank/DDBJ databases">
        <title>Mucilaginibacter mali sp. nov., isolated from rhizosphere soil of apple orchard.</title>
        <authorList>
            <person name="Lee J.-S."/>
            <person name="Kim H.S."/>
            <person name="Kim J.-S."/>
        </authorList>
    </citation>
    <scope>NUCLEOTIDE SEQUENCE</scope>
    <source>
        <strain evidence="3">KCTC 22746</strain>
    </source>
</reference>
<feature type="domain" description="HMA" evidence="2">
    <location>
        <begin position="23"/>
        <end position="90"/>
    </location>
</feature>
<dbReference type="Gene3D" id="3.30.70.100">
    <property type="match status" value="1"/>
</dbReference>
<feature type="chain" id="PRO_5037987248" evidence="1">
    <location>
        <begin position="21"/>
        <end position="164"/>
    </location>
</feature>
<dbReference type="RefSeq" id="WP_194110511.1">
    <property type="nucleotide sequence ID" value="NZ_JADFFL010000002.1"/>
</dbReference>
<dbReference type="InterPro" id="IPR006121">
    <property type="entry name" value="HMA_dom"/>
</dbReference>
<organism evidence="3 4">
    <name type="scientific">Mucilaginibacter myungsuensis</name>
    <dbReference type="NCBI Taxonomy" id="649104"/>
    <lineage>
        <taxon>Bacteria</taxon>
        <taxon>Pseudomonadati</taxon>
        <taxon>Bacteroidota</taxon>
        <taxon>Sphingobacteriia</taxon>
        <taxon>Sphingobacteriales</taxon>
        <taxon>Sphingobacteriaceae</taxon>
        <taxon>Mucilaginibacter</taxon>
    </lineage>
</organism>
<dbReference type="Pfam" id="PF00403">
    <property type="entry name" value="HMA"/>
    <property type="match status" value="1"/>
</dbReference>
<dbReference type="CDD" id="cd00371">
    <property type="entry name" value="HMA"/>
    <property type="match status" value="1"/>
</dbReference>